<dbReference type="RefSeq" id="WP_115730925.1">
    <property type="nucleotide sequence ID" value="NZ_BAAAVY010000008.1"/>
</dbReference>
<dbReference type="InterPro" id="IPR005801">
    <property type="entry name" value="ADC_synthase"/>
</dbReference>
<feature type="domain" description="Chorismate-utilising enzyme C-terminal" evidence="1">
    <location>
        <begin position="117"/>
        <end position="372"/>
    </location>
</feature>
<dbReference type="GO" id="GO:0009396">
    <property type="term" value="P:folic acid-containing compound biosynthetic process"/>
    <property type="evidence" value="ECO:0007669"/>
    <property type="project" value="InterPro"/>
</dbReference>
<evidence type="ECO:0000313" key="3">
    <source>
        <dbReference type="Proteomes" id="UP000254701"/>
    </source>
</evidence>
<evidence type="ECO:0000313" key="2">
    <source>
        <dbReference type="EMBL" id="SUU88619.1"/>
    </source>
</evidence>
<dbReference type="Gene3D" id="3.60.120.10">
    <property type="entry name" value="Anthranilate synthase"/>
    <property type="match status" value="1"/>
</dbReference>
<dbReference type="NCBIfam" id="NF005698">
    <property type="entry name" value="PRK07508.1"/>
    <property type="match status" value="1"/>
</dbReference>
<accession>A0A380WI11</accession>
<protein>
    <submittedName>
        <fullName evidence="2">Para-aminobenzoate synthase component 1</fullName>
        <ecNumber evidence="2">2.6.1.85</ecNumber>
    </submittedName>
</protein>
<name>A0A380WI11_AMIAI</name>
<reference evidence="2 3" key="1">
    <citation type="submission" date="2018-06" db="EMBL/GenBank/DDBJ databases">
        <authorList>
            <consortium name="Pathogen Informatics"/>
            <person name="Doyle S."/>
        </authorList>
    </citation>
    <scope>NUCLEOTIDE SEQUENCE [LARGE SCALE GENOMIC DNA]</scope>
    <source>
        <strain evidence="2 3">NCTC10684</strain>
    </source>
</reference>
<organism evidence="2 3">
    <name type="scientific">Aminobacter aminovorans</name>
    <name type="common">Chelatobacter heintzii</name>
    <dbReference type="NCBI Taxonomy" id="83263"/>
    <lineage>
        <taxon>Bacteria</taxon>
        <taxon>Pseudomonadati</taxon>
        <taxon>Pseudomonadota</taxon>
        <taxon>Alphaproteobacteria</taxon>
        <taxon>Hyphomicrobiales</taxon>
        <taxon>Phyllobacteriaceae</taxon>
        <taxon>Aminobacter</taxon>
    </lineage>
</organism>
<dbReference type="PRINTS" id="PR00095">
    <property type="entry name" value="ANTSNTHASEI"/>
</dbReference>
<dbReference type="InterPro" id="IPR015890">
    <property type="entry name" value="Chorismate_C"/>
</dbReference>
<dbReference type="Pfam" id="PF00425">
    <property type="entry name" value="Chorismate_bind"/>
    <property type="match status" value="1"/>
</dbReference>
<dbReference type="OrthoDB" id="9803598at2"/>
<dbReference type="InterPro" id="IPR019999">
    <property type="entry name" value="Anth_synth_I-like"/>
</dbReference>
<keyword evidence="2" id="KW-0808">Transferase</keyword>
<dbReference type="GO" id="GO:0046820">
    <property type="term" value="F:4-amino-4-deoxychorismate synthase activity"/>
    <property type="evidence" value="ECO:0007669"/>
    <property type="project" value="UniProtKB-EC"/>
</dbReference>
<gene>
    <name evidence="2" type="primary">pabB</name>
    <name evidence="2" type="ORF">NCTC10684_01846</name>
</gene>
<dbReference type="PANTHER" id="PTHR11236:SF50">
    <property type="entry name" value="AMINODEOXYCHORISMATE SYNTHASE COMPONENT 1"/>
    <property type="match status" value="1"/>
</dbReference>
<proteinExistence type="predicted"/>
<dbReference type="GO" id="GO:0000162">
    <property type="term" value="P:L-tryptophan biosynthetic process"/>
    <property type="evidence" value="ECO:0007669"/>
    <property type="project" value="TreeGrafter"/>
</dbReference>
<dbReference type="NCBIfam" id="TIGR00553">
    <property type="entry name" value="pabB"/>
    <property type="match status" value="1"/>
</dbReference>
<dbReference type="EC" id="2.6.1.85" evidence="2"/>
<dbReference type="InterPro" id="IPR005802">
    <property type="entry name" value="ADC_synth_comp_1"/>
</dbReference>
<keyword evidence="2" id="KW-0032">Aminotransferase</keyword>
<sequence>MTGPQSPFVLFRDDPAGREVLFEAPREIIVAHDAADFFPALQAAQKAHEQGKWLVGYFSYEAGYLLEPKLRPLLPEGRRTPLVCLGVFDQPSDNDRPASRAAVTNGPIFDARATWSEADYERRFNKLHQHLRQGDCYQANLTFPVQAQWSGTPLDAFDALIARQPVKYGSLVSLGGPTVLSRSPELFFEIDGDGWIETHPMKGTAPRGKTPEEDAALKDFLRNDEKNQAENRMIVDLLRNDISLITEVGTLDVPELFRIESYPTVHQMVSTVRAKLLPGLSIEKIFAALFPCGSITGAPKIRAMEILRELESTPRDVYCGAIGWIAPGGTMRFSVAIRTITLHEDGEAVYNVGGGVVFDSTAAAEYAECLLKARFATGTVPTSS</sequence>
<dbReference type="PANTHER" id="PTHR11236">
    <property type="entry name" value="AMINOBENZOATE/ANTHRANILATE SYNTHASE"/>
    <property type="match status" value="1"/>
</dbReference>
<dbReference type="AlphaFoldDB" id="A0A380WI11"/>
<dbReference type="Proteomes" id="UP000254701">
    <property type="component" value="Unassembled WGS sequence"/>
</dbReference>
<dbReference type="SUPFAM" id="SSF56322">
    <property type="entry name" value="ADC synthase"/>
    <property type="match status" value="1"/>
</dbReference>
<dbReference type="EMBL" id="UFSM01000001">
    <property type="protein sequence ID" value="SUU88619.1"/>
    <property type="molecule type" value="Genomic_DNA"/>
</dbReference>
<evidence type="ECO:0000259" key="1">
    <source>
        <dbReference type="Pfam" id="PF00425"/>
    </source>
</evidence>